<organism evidence="2">
    <name type="scientific">Dulem virus 198</name>
    <dbReference type="NCBI Taxonomy" id="3145675"/>
    <lineage>
        <taxon>Viruses</taxon>
        <taxon>Monodnaviria</taxon>
        <taxon>Sangervirae</taxon>
        <taxon>Phixviricota</taxon>
        <taxon>Malgrandaviricetes</taxon>
        <taxon>Petitvirales</taxon>
        <taxon>Microviridae</taxon>
        <taxon>Microvirus</taxon>
    </lineage>
</organism>
<evidence type="ECO:0000313" key="1">
    <source>
        <dbReference type="EMBL" id="XCD03323.1"/>
    </source>
</evidence>
<proteinExistence type="predicted"/>
<name>A0AAU8AZ87_9VIRU</name>
<accession>A0AAU8AZ87</accession>
<reference evidence="2" key="1">
    <citation type="submission" date="2024-03" db="EMBL/GenBank/DDBJ databases">
        <title>Diverse circular DNA viruses in blood, oral, and fecal samples of captive lemurs.</title>
        <authorList>
            <person name="Paietta E.N."/>
            <person name="Kraberger S."/>
            <person name="Lund M.C."/>
            <person name="Custer J.M."/>
            <person name="Vargas K.M."/>
            <person name="Ehmke E.E."/>
            <person name="Yoder A.D."/>
            <person name="Varsani A."/>
        </authorList>
    </citation>
    <scope>NUCLEOTIDE SEQUENCE</scope>
    <source>
        <strain evidence="1">Duke_18_50</strain>
        <strain evidence="2">Duke_23FS_38</strain>
    </source>
</reference>
<dbReference type="EMBL" id="PP511343">
    <property type="protein sequence ID" value="XCD03323.1"/>
    <property type="molecule type" value="Genomic_DNA"/>
</dbReference>
<dbReference type="EMBL" id="PP511462">
    <property type="protein sequence ID" value="XCD04453.1"/>
    <property type="molecule type" value="Genomic_DNA"/>
</dbReference>
<dbReference type="Pfam" id="PF09675">
    <property type="entry name" value="Chlamy_scaf"/>
    <property type="match status" value="1"/>
</dbReference>
<dbReference type="InterPro" id="IPR014131">
    <property type="entry name" value="Chlamydia_phage_Vp3"/>
</dbReference>
<evidence type="ECO:0000313" key="2">
    <source>
        <dbReference type="EMBL" id="XCD04453.1"/>
    </source>
</evidence>
<sequence length="168" mass="19016">MEFTTQFQRKSERICSVPGSGMKDTFKMHVDENGKRELRKNGEYNLYAEIQSYKDSVSIEYILTRFMNGDDSALSRAQGIYGDFSEMPTTLAELQQRVIDAEDLFNSLPIDIRAQYNHSASEFFAQLDSEKTKNIFSPKVEDGLVVPKVVVEPPVVEPPVVKEVTPNA</sequence>
<protein>
    <submittedName>
        <fullName evidence="2">Internal scaffolding protein</fullName>
    </submittedName>
</protein>